<sequence>MYAYKDATGFPYQIIKYNTLIDNSHKKSGPFSKNLDYCSFNYLKTDQDCLIANIFAAYDNERGDKLYQSLNYLSSYLVNKKPEVFPLLVQTQIISLLIGLSSPESTFECKNTAYLCLYNILALYSETTPLLLQNGILNVFYSHIYNNEFNKKSNLNIDGIVNLLIDEPKLIHQVMSQFPMSIFVGNPPFDNILSMFLKINKDIFESINRLFIIYLENGVSMTEIDLMIKFYCACLKKADKIADSFSYLRKPTLEGINNCLIMCRLKNNQYSLISEIDFINILEYINEDYKKTLMHDKKQAEIFLNGISLCFDIFSKLVEYRLSSLNYDFRDILSFCTLEENDRFCHFNDNAGISAFELVATILLNCEEDTYYSFLYGSNFKFIKILCDAITKGSYYIIYPAAVSLNQIIQGCNDPIINDQFIDEYVFEALLKMMIIDNKKIQIKTIKSIRIIFNRSERNADCPEKNFSRTKHKDINECISAFDSNYGCDIFANCMNSTDNEEISKNCYCFLTHYFPLII</sequence>
<accession>A0ABR2KUV4</accession>
<comment type="caution">
    <text evidence="1">The sequence shown here is derived from an EMBL/GenBank/DDBJ whole genome shotgun (WGS) entry which is preliminary data.</text>
</comment>
<reference evidence="1 2" key="1">
    <citation type="submission" date="2024-04" db="EMBL/GenBank/DDBJ databases">
        <title>Tritrichomonas musculus Genome.</title>
        <authorList>
            <person name="Alves-Ferreira E."/>
            <person name="Grigg M."/>
            <person name="Lorenzi H."/>
            <person name="Galac M."/>
        </authorList>
    </citation>
    <scope>NUCLEOTIDE SEQUENCE [LARGE SCALE GENOMIC DNA]</scope>
    <source>
        <strain evidence="1 2">EAF2021</strain>
    </source>
</reference>
<dbReference type="InterPro" id="IPR011989">
    <property type="entry name" value="ARM-like"/>
</dbReference>
<organism evidence="1 2">
    <name type="scientific">Tritrichomonas musculus</name>
    <dbReference type="NCBI Taxonomy" id="1915356"/>
    <lineage>
        <taxon>Eukaryota</taxon>
        <taxon>Metamonada</taxon>
        <taxon>Parabasalia</taxon>
        <taxon>Tritrichomonadida</taxon>
        <taxon>Tritrichomonadidae</taxon>
        <taxon>Tritrichomonas</taxon>
    </lineage>
</organism>
<dbReference type="InterPro" id="IPR016024">
    <property type="entry name" value="ARM-type_fold"/>
</dbReference>
<evidence type="ECO:0000313" key="2">
    <source>
        <dbReference type="Proteomes" id="UP001470230"/>
    </source>
</evidence>
<dbReference type="SUPFAM" id="SSF48371">
    <property type="entry name" value="ARM repeat"/>
    <property type="match status" value="1"/>
</dbReference>
<name>A0ABR2KUV4_9EUKA</name>
<dbReference type="EMBL" id="JAPFFF010000003">
    <property type="protein sequence ID" value="KAK8894556.1"/>
    <property type="molecule type" value="Genomic_DNA"/>
</dbReference>
<dbReference type="Gene3D" id="1.25.10.10">
    <property type="entry name" value="Leucine-rich Repeat Variant"/>
    <property type="match status" value="1"/>
</dbReference>
<evidence type="ECO:0000313" key="1">
    <source>
        <dbReference type="EMBL" id="KAK8894556.1"/>
    </source>
</evidence>
<proteinExistence type="predicted"/>
<gene>
    <name evidence="1" type="ORF">M9Y10_022991</name>
</gene>
<keyword evidence="2" id="KW-1185">Reference proteome</keyword>
<protein>
    <submittedName>
        <fullName evidence="1">Uncharacterized protein</fullName>
    </submittedName>
</protein>
<dbReference type="Proteomes" id="UP001470230">
    <property type="component" value="Unassembled WGS sequence"/>
</dbReference>